<comment type="subcellular location">
    <subcellularLocation>
        <location evidence="2">Early endosome</location>
    </subcellularLocation>
    <subcellularLocation>
        <location evidence="1">Endomembrane system</location>
        <topology evidence="1">Peripheral membrane protein</topology>
    </subcellularLocation>
</comment>
<keyword evidence="11" id="KW-1185">Reference proteome</keyword>
<dbReference type="Pfam" id="PF00787">
    <property type="entry name" value="PX"/>
    <property type="match status" value="1"/>
</dbReference>
<dbReference type="Gene3D" id="3.30.1520.10">
    <property type="entry name" value="Phox-like domain"/>
    <property type="match status" value="1"/>
</dbReference>
<dbReference type="InterPro" id="IPR001478">
    <property type="entry name" value="PDZ"/>
</dbReference>
<dbReference type="Pfam" id="PF00595">
    <property type="entry name" value="PDZ"/>
    <property type="match status" value="1"/>
</dbReference>
<dbReference type="GO" id="GO:0006886">
    <property type="term" value="P:intracellular protein transport"/>
    <property type="evidence" value="ECO:0007669"/>
    <property type="project" value="TreeGrafter"/>
</dbReference>
<dbReference type="InterPro" id="IPR001683">
    <property type="entry name" value="PX_dom"/>
</dbReference>
<reference evidence="10" key="1">
    <citation type="submission" date="2023-10" db="EMBL/GenBank/DDBJ databases">
        <title>Genome assembly of Pristionchus species.</title>
        <authorList>
            <person name="Yoshida K."/>
            <person name="Sommer R.J."/>
        </authorList>
    </citation>
    <scope>NUCLEOTIDE SEQUENCE</scope>
    <source>
        <strain evidence="10">RS0144</strain>
    </source>
</reference>
<dbReference type="InterPro" id="IPR000159">
    <property type="entry name" value="RA_dom"/>
</dbReference>
<dbReference type="InterPro" id="IPR036871">
    <property type="entry name" value="PX_dom_sf"/>
</dbReference>
<evidence type="ECO:0000256" key="3">
    <source>
        <dbReference type="ARBA" id="ARBA00022753"/>
    </source>
</evidence>
<evidence type="ECO:0000313" key="11">
    <source>
        <dbReference type="Proteomes" id="UP001432027"/>
    </source>
</evidence>
<dbReference type="FunFam" id="2.30.42.10:FF:000061">
    <property type="entry name" value="sorting nexin-27 isoform X2"/>
    <property type="match status" value="1"/>
</dbReference>
<dbReference type="GO" id="GO:0007165">
    <property type="term" value="P:signal transduction"/>
    <property type="evidence" value="ECO:0007669"/>
    <property type="project" value="InterPro"/>
</dbReference>
<dbReference type="AlphaFoldDB" id="A0AAV5U1X6"/>
<evidence type="ECO:0000256" key="1">
    <source>
        <dbReference type="ARBA" id="ARBA00004184"/>
    </source>
</evidence>
<dbReference type="InterPro" id="IPR036034">
    <property type="entry name" value="PDZ_sf"/>
</dbReference>
<dbReference type="PANTHER" id="PTHR12431:SF19">
    <property type="entry name" value="SORTING NEXIN-27"/>
    <property type="match status" value="1"/>
</dbReference>
<sequence>LQIQSLLYQMYDESDESSDEYGGREAYRPVQHSQSRYHSRYRTPFNPKPHLVTIVKSQTGFGFNVKGQVSEGGQLRSINGDLYAPLQHVSAVLPGGAAERAGLRKGDRILQVNGANVEGATHKQVVQQIKNGGDRLQMVVISVEDPDMDSALRYECGDEIGGYPVSNSPYRHDYSECRSLPITIPSHKTVIDSDGQKYTVFNIHMAGRHLGSRRYSDFVALNSMLRSEFIDFSFPKLPGKVSDSIGSYFRWPFSLSDQQMDSRRRGLELYLERICSIVVIADSEMVQEFLMESEPAVEVEVRVLLPDQSTIALNVRKTATAESLFTMLQKRLELSREYSASCALFETMDNNFDRKLSPSECIHQIYIHNYSSSASSCIVLRKWLFDVSRERELCLRDATYARFVFYQTVAEINQGKVRAAHKMYQLKALQSEERMGQYMELARSLPGYSSISFPVCALERQPAGTNVASTSCPSPSLSPKGMESRVVLTVGYERISLREVEENVEIDSLYVPSRSDEDVETVLEWEEVHGYKVLEDGSSLILECRRRDRKPRVLKLVSSYADFMALCFAQIEIERDNAEREARAPGAPPSNVAEAVAATPAAIEMISV</sequence>
<dbReference type="EMBL" id="BTSX01000005">
    <property type="protein sequence ID" value="GMT00189.1"/>
    <property type="molecule type" value="Genomic_DNA"/>
</dbReference>
<dbReference type="PROSITE" id="PS50200">
    <property type="entry name" value="RA"/>
    <property type="match status" value="1"/>
</dbReference>
<gene>
    <name evidence="10" type="ORF">PENTCL1PPCAC_22363</name>
</gene>
<feature type="region of interest" description="Disordered" evidence="6">
    <location>
        <begin position="14"/>
        <end position="43"/>
    </location>
</feature>
<keyword evidence="5" id="KW-0472">Membrane</keyword>
<name>A0AAV5U1X6_9BILA</name>
<dbReference type="PROSITE" id="PS50106">
    <property type="entry name" value="PDZ"/>
    <property type="match status" value="1"/>
</dbReference>
<evidence type="ECO:0000259" key="9">
    <source>
        <dbReference type="PROSITE" id="PS50200"/>
    </source>
</evidence>
<evidence type="ECO:0000256" key="5">
    <source>
        <dbReference type="ARBA" id="ARBA00023136"/>
    </source>
</evidence>
<organism evidence="10 11">
    <name type="scientific">Pristionchus entomophagus</name>
    <dbReference type="NCBI Taxonomy" id="358040"/>
    <lineage>
        <taxon>Eukaryota</taxon>
        <taxon>Metazoa</taxon>
        <taxon>Ecdysozoa</taxon>
        <taxon>Nematoda</taxon>
        <taxon>Chromadorea</taxon>
        <taxon>Rhabditida</taxon>
        <taxon>Rhabditina</taxon>
        <taxon>Diplogasteromorpha</taxon>
        <taxon>Diplogasteroidea</taxon>
        <taxon>Neodiplogasteridae</taxon>
        <taxon>Pristionchus</taxon>
    </lineage>
</organism>
<dbReference type="Gene3D" id="1.20.80.60">
    <property type="match status" value="1"/>
</dbReference>
<dbReference type="FunFam" id="3.10.20.90:FF:000210">
    <property type="entry name" value="Putative Sorting nexin-27"/>
    <property type="match status" value="1"/>
</dbReference>
<dbReference type="GO" id="GO:0035091">
    <property type="term" value="F:phosphatidylinositol binding"/>
    <property type="evidence" value="ECO:0007669"/>
    <property type="project" value="InterPro"/>
</dbReference>
<dbReference type="Pfam" id="PF00788">
    <property type="entry name" value="RA"/>
    <property type="match status" value="1"/>
</dbReference>
<evidence type="ECO:0000259" key="8">
    <source>
        <dbReference type="PROSITE" id="PS50195"/>
    </source>
</evidence>
<dbReference type="CDD" id="cd23070">
    <property type="entry name" value="PDZ_SNX27-like"/>
    <property type="match status" value="1"/>
</dbReference>
<keyword evidence="3" id="KW-0967">Endosome</keyword>
<feature type="domain" description="Ras-associating" evidence="9">
    <location>
        <begin position="297"/>
        <end position="385"/>
    </location>
</feature>
<dbReference type="SUPFAM" id="SSF64268">
    <property type="entry name" value="PX domain"/>
    <property type="match status" value="1"/>
</dbReference>
<dbReference type="SUPFAM" id="SSF50156">
    <property type="entry name" value="PDZ domain-like"/>
    <property type="match status" value="1"/>
</dbReference>
<evidence type="ECO:0000259" key="7">
    <source>
        <dbReference type="PROSITE" id="PS50106"/>
    </source>
</evidence>
<evidence type="ECO:0000313" key="10">
    <source>
        <dbReference type="EMBL" id="GMT00189.1"/>
    </source>
</evidence>
<dbReference type="GO" id="GO:0005769">
    <property type="term" value="C:early endosome"/>
    <property type="evidence" value="ECO:0007669"/>
    <property type="project" value="UniProtKB-SubCell"/>
</dbReference>
<feature type="domain" description="PDZ" evidence="7">
    <location>
        <begin position="51"/>
        <end position="144"/>
    </location>
</feature>
<feature type="domain" description="PX" evidence="8">
    <location>
        <begin position="176"/>
        <end position="297"/>
    </location>
</feature>
<evidence type="ECO:0000256" key="4">
    <source>
        <dbReference type="ARBA" id="ARBA00023121"/>
    </source>
</evidence>
<evidence type="ECO:0000256" key="2">
    <source>
        <dbReference type="ARBA" id="ARBA00004412"/>
    </source>
</evidence>
<dbReference type="InterPro" id="IPR029071">
    <property type="entry name" value="Ubiquitin-like_domsf"/>
</dbReference>
<dbReference type="FunFam" id="3.30.1520.10:FF:000003">
    <property type="entry name" value="sorting nexin-27 isoform X2"/>
    <property type="match status" value="1"/>
</dbReference>
<protein>
    <submittedName>
        <fullName evidence="10">Uncharacterized protein</fullName>
    </submittedName>
</protein>
<dbReference type="Proteomes" id="UP001432027">
    <property type="component" value="Unassembled WGS sequence"/>
</dbReference>
<dbReference type="Gene3D" id="3.10.20.90">
    <property type="entry name" value="Phosphatidylinositol 3-kinase Catalytic Subunit, Chain A, domain 1"/>
    <property type="match status" value="1"/>
</dbReference>
<keyword evidence="4" id="KW-0446">Lipid-binding</keyword>
<feature type="non-terminal residue" evidence="10">
    <location>
        <position position="1"/>
    </location>
</feature>
<dbReference type="SMART" id="SM00312">
    <property type="entry name" value="PX"/>
    <property type="match status" value="1"/>
</dbReference>
<comment type="caution">
    <text evidence="10">The sequence shown here is derived from an EMBL/GenBank/DDBJ whole genome shotgun (WGS) entry which is preliminary data.</text>
</comment>
<dbReference type="GO" id="GO:0032456">
    <property type="term" value="P:endocytic recycling"/>
    <property type="evidence" value="ECO:0007669"/>
    <property type="project" value="TreeGrafter"/>
</dbReference>
<evidence type="ECO:0000256" key="6">
    <source>
        <dbReference type="SAM" id="MobiDB-lite"/>
    </source>
</evidence>
<dbReference type="Gene3D" id="2.30.42.10">
    <property type="match status" value="1"/>
</dbReference>
<proteinExistence type="predicted"/>
<dbReference type="PANTHER" id="PTHR12431">
    <property type="entry name" value="SORTING NEXIN 17 AND 27"/>
    <property type="match status" value="1"/>
</dbReference>
<dbReference type="SMART" id="SM00228">
    <property type="entry name" value="PDZ"/>
    <property type="match status" value="1"/>
</dbReference>
<dbReference type="PROSITE" id="PS50195">
    <property type="entry name" value="PX"/>
    <property type="match status" value="1"/>
</dbReference>
<accession>A0AAV5U1X6</accession>
<dbReference type="SUPFAM" id="SSF54236">
    <property type="entry name" value="Ubiquitin-like"/>
    <property type="match status" value="1"/>
</dbReference>